<dbReference type="GeneID" id="77731660"/>
<feature type="region of interest" description="Disordered" evidence="1">
    <location>
        <begin position="527"/>
        <end position="556"/>
    </location>
</feature>
<organism evidence="2 3">
    <name type="scientific">Dioszegia hungarica</name>
    <dbReference type="NCBI Taxonomy" id="4972"/>
    <lineage>
        <taxon>Eukaryota</taxon>
        <taxon>Fungi</taxon>
        <taxon>Dikarya</taxon>
        <taxon>Basidiomycota</taxon>
        <taxon>Agaricomycotina</taxon>
        <taxon>Tremellomycetes</taxon>
        <taxon>Tremellales</taxon>
        <taxon>Bulleribasidiaceae</taxon>
        <taxon>Dioszegia</taxon>
    </lineage>
</organism>
<sequence length="644" mass="66784">MPSLTDSLAALADYSHQIHTLAAANQAPSGRYTTAYLNSLYPNPVPVPGPSTRARPSSRSHSRPSHSRPDGGSVTSLIRDADENEKKLFRFVGETEVVGVGRVKRVEKRDEGRGGGSESAGKAGEGERKERDEVEIMLKTALRLVDDYRPMPRARATIANLLETHHTQLERVAELELQIEEAAKTPAAPAPPPISSATSGIAAPSARKGPPESSAAAKMTFEDAVKAEEVALRAMEAQLVPLRAAQAAAASSSTAPAENVEHRSAFTASSILPTSPPASQPQAKSFSASTRTRTPAAQKITNSLVNGTTPRRARATPGPVEVLTEGFEFDRFSPLKFLGTPRARGKASASTRSALREVMGSPGARGANGEEEVMGRGIFGRRVTAGGAGPAGGVNGLGESTATVRGRSGSSSGSVAGEGGEGEDVGGEEDQTIRFAPTSAAAQAAEEEGLGQGPVAEVKWAEEKPEMAKQQEPEGVLEGVQYRLPVIEQAVAKIREGLSEMLRQGSAAGSEAPETVEGTISHLARLSRSDPSTPLSPSSHSTSTLSSAGSVIPGPPIPPITPQTILTAHLLLALLRAPDAAVSMSDLKDDLGALVRARGWEPAGAGGAGVAGAGGMVTKCIYHVVGKRVAKIDRKAGAKVMFAI</sequence>
<dbReference type="Proteomes" id="UP001164286">
    <property type="component" value="Unassembled WGS sequence"/>
</dbReference>
<protein>
    <submittedName>
        <fullName evidence="2">Uncharacterized protein</fullName>
    </submittedName>
</protein>
<accession>A0AA38LUN2</accession>
<evidence type="ECO:0000313" key="2">
    <source>
        <dbReference type="EMBL" id="KAI9637572.1"/>
    </source>
</evidence>
<feature type="compositionally biased region" description="Low complexity" evidence="1">
    <location>
        <begin position="397"/>
        <end position="415"/>
    </location>
</feature>
<feature type="region of interest" description="Disordered" evidence="1">
    <location>
        <begin position="184"/>
        <end position="217"/>
    </location>
</feature>
<reference evidence="2" key="1">
    <citation type="journal article" date="2022" name="G3 (Bethesda)">
        <title>High quality genome of the basidiomycete yeast Dioszegia hungarica PDD-24b-2 isolated from cloud water.</title>
        <authorList>
            <person name="Jarrige D."/>
            <person name="Haridas S."/>
            <person name="Bleykasten-Grosshans C."/>
            <person name="Joly M."/>
            <person name="Nadalig T."/>
            <person name="Sancelme M."/>
            <person name="Vuilleumier S."/>
            <person name="Grigoriev I.V."/>
            <person name="Amato P."/>
            <person name="Bringel F."/>
        </authorList>
    </citation>
    <scope>NUCLEOTIDE SEQUENCE</scope>
    <source>
        <strain evidence="2">PDD-24b-2</strain>
    </source>
</reference>
<feature type="region of interest" description="Disordered" evidence="1">
    <location>
        <begin position="387"/>
        <end position="429"/>
    </location>
</feature>
<evidence type="ECO:0000256" key="1">
    <source>
        <dbReference type="SAM" id="MobiDB-lite"/>
    </source>
</evidence>
<comment type="caution">
    <text evidence="2">The sequence shown here is derived from an EMBL/GenBank/DDBJ whole genome shotgun (WGS) entry which is preliminary data.</text>
</comment>
<name>A0AA38LUN2_9TREE</name>
<feature type="region of interest" description="Disordered" evidence="1">
    <location>
        <begin position="43"/>
        <end position="78"/>
    </location>
</feature>
<feature type="region of interest" description="Disordered" evidence="1">
    <location>
        <begin position="108"/>
        <end position="131"/>
    </location>
</feature>
<dbReference type="RefSeq" id="XP_052947349.1">
    <property type="nucleotide sequence ID" value="XM_053092455.1"/>
</dbReference>
<feature type="compositionally biased region" description="Polar residues" evidence="1">
    <location>
        <begin position="280"/>
        <end position="309"/>
    </location>
</feature>
<feature type="compositionally biased region" description="Basic residues" evidence="1">
    <location>
        <begin position="56"/>
        <end position="66"/>
    </location>
</feature>
<evidence type="ECO:0000313" key="3">
    <source>
        <dbReference type="Proteomes" id="UP001164286"/>
    </source>
</evidence>
<feature type="compositionally biased region" description="Acidic residues" evidence="1">
    <location>
        <begin position="420"/>
        <end position="429"/>
    </location>
</feature>
<feature type="compositionally biased region" description="Low complexity" evidence="1">
    <location>
        <begin position="195"/>
        <end position="206"/>
    </location>
</feature>
<gene>
    <name evidence="2" type="ORF">MKK02DRAFT_43498</name>
</gene>
<keyword evidence="3" id="KW-1185">Reference proteome</keyword>
<feature type="compositionally biased region" description="Gly residues" evidence="1">
    <location>
        <begin position="387"/>
        <end position="396"/>
    </location>
</feature>
<dbReference type="AlphaFoldDB" id="A0AA38LUN2"/>
<feature type="compositionally biased region" description="Low complexity" evidence="1">
    <location>
        <begin position="529"/>
        <end position="547"/>
    </location>
</feature>
<feature type="region of interest" description="Disordered" evidence="1">
    <location>
        <begin position="270"/>
        <end position="316"/>
    </location>
</feature>
<proteinExistence type="predicted"/>
<dbReference type="EMBL" id="JAKWFO010000004">
    <property type="protein sequence ID" value="KAI9637572.1"/>
    <property type="molecule type" value="Genomic_DNA"/>
</dbReference>